<dbReference type="AlphaFoldDB" id="A0A7K6MQE2"/>
<dbReference type="GO" id="GO:0016303">
    <property type="term" value="F:1-phosphatidylinositol-3-kinase activity"/>
    <property type="evidence" value="ECO:0007669"/>
    <property type="project" value="TreeGrafter"/>
</dbReference>
<dbReference type="Pfam" id="PF00792">
    <property type="entry name" value="PI3K_C2"/>
    <property type="match status" value="1"/>
</dbReference>
<dbReference type="Proteomes" id="UP000545574">
    <property type="component" value="Unassembled WGS sequence"/>
</dbReference>
<dbReference type="SMART" id="SM00145">
    <property type="entry name" value="PI3Ka"/>
    <property type="match status" value="1"/>
</dbReference>
<dbReference type="InterPro" id="IPR042236">
    <property type="entry name" value="PI3K_accessory_sf"/>
</dbReference>
<feature type="region of interest" description="Disordered" evidence="4">
    <location>
        <begin position="1"/>
        <end position="70"/>
    </location>
</feature>
<dbReference type="GO" id="GO:0016477">
    <property type="term" value="P:cell migration"/>
    <property type="evidence" value="ECO:0007669"/>
    <property type="project" value="TreeGrafter"/>
</dbReference>
<dbReference type="InterPro" id="IPR035892">
    <property type="entry name" value="C2_domain_sf"/>
</dbReference>
<name>A0A7K6MQE2_PANBI</name>
<feature type="compositionally biased region" description="Polar residues" evidence="4">
    <location>
        <begin position="51"/>
        <end position="68"/>
    </location>
</feature>
<dbReference type="InterPro" id="IPR000341">
    <property type="entry name" value="PI3K_Ras-bd_dom"/>
</dbReference>
<evidence type="ECO:0000313" key="8">
    <source>
        <dbReference type="EMBL" id="NWW39287.1"/>
    </source>
</evidence>
<evidence type="ECO:0000256" key="1">
    <source>
        <dbReference type="ARBA" id="ARBA00022741"/>
    </source>
</evidence>
<dbReference type="GO" id="GO:0043491">
    <property type="term" value="P:phosphatidylinositol 3-kinase/protein kinase B signal transduction"/>
    <property type="evidence" value="ECO:0007669"/>
    <property type="project" value="TreeGrafter"/>
</dbReference>
<dbReference type="InterPro" id="IPR029071">
    <property type="entry name" value="Ubiquitin-like_domsf"/>
</dbReference>
<feature type="non-terminal residue" evidence="8">
    <location>
        <position position="1018"/>
    </location>
</feature>
<keyword evidence="2" id="KW-0067">ATP-binding</keyword>
<feature type="compositionally biased region" description="Polar residues" evidence="4">
    <location>
        <begin position="1"/>
        <end position="20"/>
    </location>
</feature>
<keyword evidence="9" id="KW-1185">Reference proteome</keyword>
<dbReference type="GO" id="GO:0035005">
    <property type="term" value="F:1-phosphatidylinositol-4-phosphate 3-kinase activity"/>
    <property type="evidence" value="ECO:0007669"/>
    <property type="project" value="TreeGrafter"/>
</dbReference>
<dbReference type="Pfam" id="PF00613">
    <property type="entry name" value="PI3Ka"/>
    <property type="match status" value="1"/>
</dbReference>
<dbReference type="SMART" id="SM00144">
    <property type="entry name" value="PI3K_rbd"/>
    <property type="match status" value="1"/>
</dbReference>
<dbReference type="Pfam" id="PF00794">
    <property type="entry name" value="PI3K_rbd"/>
    <property type="match status" value="1"/>
</dbReference>
<sequence>MAQISSSNGFKQRSSPSLSAPRTKDVDKEEALQMEAEALAKMQKERGVAGNKQTFHSLSSPRQKAQTHNKQDHDLMVFPESDAKSMEDKLSTIDIEKLTHAELEKLLLDDNFESSKVPPLPASPILSPSLSSQFYLGPTGQRRQWTPGIPAPVTCTLPPIYTSASYTKQTGVFQNGFHPSMSSYPSREPIYLGLPRQSQYISYPLAATTPFHPHGGLPLYPPVLTPEMAKVFDKIASTSEFLRNGKSSRDLEMTSIKSAVSNLPASESCGDVSKFDWLDLDPLSKPKVDTVETLNKAEDDGERVSSMTAEDPWDAVLLEEKLLLTCHLERKVNGKSSGATVTRSQSLNMRTTQLAKLQGQTSQKDNGTTGTLTGNVLLQAVEGQNQELSAFSEAVTKLRTKFPYTDQQTNPGFVLSPIMLQRNISGESASIKVSIEIEEFQQPVTFTCDVSSPVELIIMQALCWVHDDLNEVDIGSYILKVCGQEEVLQNKHCIGSHEYIQNCRKWDTDIKLQLLTHSGICSDLARAEEDDRTPVHLTKHLYKVEKPFREPIIRSSIEELLEVYHKHVNIALKNENQHKAVDHVIKTVRKICSTLDCVETPAITESVKKLRRAVNLPRTKNAEVSLKCGDDNSKSLSGSLQPENPLKVSIDQLTRAVEALLQLHTNSCSSSAAISPEEGKSTKEAWTATEHLQFTIFAAHGISSGWVSNYEKYYLICSLTHNGKDLFKPVQSKKVGTYKNFFYLIKWDELIKLACMYCSIYVNGEEKQLTFTNMNVESVFVPNTEGRKEEGRTVILITCTCSFLRLLTCGTKLLHLWTSSHPHHVSGMASKKGNMERIVLQIDFPSHAFDIEYKMPQAAKTTVHHSVETLEKPLRERLLAILSKDSTIGYVHLFQLGSFCMFADQEVRNTAVNWIETLSDDELTDFLPQFVQALKYETYLDSALVKFLLARALGSIRIAHYLYWLLKDTLYDTKFGVRYEQILGAFLSVCGKRLREELEKQTRLVQLFGMVAERVKQT</sequence>
<protein>
    <submittedName>
        <fullName evidence="8">P3C2A kinase</fullName>
    </submittedName>
</protein>
<keyword evidence="8" id="KW-0808">Transferase</keyword>
<dbReference type="Gene3D" id="3.10.20.90">
    <property type="entry name" value="Phosphatidylinositol 3-kinase Catalytic Subunit, Chain A, domain 1"/>
    <property type="match status" value="1"/>
</dbReference>
<dbReference type="FunFam" id="3.10.20.90:FF:000156">
    <property type="entry name" value="Phosphatidylinositol 4-phosphate 3-kinase C2 domain-containing subunit alpha"/>
    <property type="match status" value="1"/>
</dbReference>
<dbReference type="GO" id="GO:0005737">
    <property type="term" value="C:cytoplasm"/>
    <property type="evidence" value="ECO:0007669"/>
    <property type="project" value="TreeGrafter"/>
</dbReference>
<evidence type="ECO:0000259" key="7">
    <source>
        <dbReference type="PROSITE" id="PS51547"/>
    </source>
</evidence>
<feature type="non-terminal residue" evidence="8">
    <location>
        <position position="1"/>
    </location>
</feature>
<dbReference type="SUPFAM" id="SSF48371">
    <property type="entry name" value="ARM repeat"/>
    <property type="match status" value="1"/>
</dbReference>
<dbReference type="PANTHER" id="PTHR10048">
    <property type="entry name" value="PHOSPHATIDYLINOSITOL KINASE"/>
    <property type="match status" value="1"/>
</dbReference>
<dbReference type="Gene3D" id="1.25.40.70">
    <property type="entry name" value="Phosphatidylinositol 3-kinase, accessory domain (PIK)"/>
    <property type="match status" value="1"/>
</dbReference>
<dbReference type="SUPFAM" id="SSF54236">
    <property type="entry name" value="Ubiquitin-like"/>
    <property type="match status" value="1"/>
</dbReference>
<dbReference type="InterPro" id="IPR015433">
    <property type="entry name" value="PI3/4_kinase"/>
</dbReference>
<reference evidence="8 9" key="1">
    <citation type="submission" date="2019-09" db="EMBL/GenBank/DDBJ databases">
        <title>Bird 10,000 Genomes (B10K) Project - Family phase.</title>
        <authorList>
            <person name="Zhang G."/>
        </authorList>
    </citation>
    <scope>NUCLEOTIDE SEQUENCE [LARGE SCALE GENOMIC DNA]</scope>
    <source>
        <strain evidence="8">B10K-DU-030-18</strain>
    </source>
</reference>
<keyword evidence="1" id="KW-0547">Nucleotide-binding</keyword>
<comment type="similarity">
    <text evidence="3">Belongs to the PI3/PI4-kinase family.</text>
</comment>
<feature type="domain" description="PIK helical" evidence="5">
    <location>
        <begin position="811"/>
        <end position="989"/>
    </location>
</feature>
<gene>
    <name evidence="8" type="primary">Pik3c2a_1</name>
    <name evidence="8" type="ORF">PANBIA_R04007</name>
</gene>
<dbReference type="Gene3D" id="2.60.40.150">
    <property type="entry name" value="C2 domain"/>
    <property type="match status" value="1"/>
</dbReference>
<dbReference type="InterPro" id="IPR002420">
    <property type="entry name" value="PI3K-type_C2_dom"/>
</dbReference>
<dbReference type="PROSITE" id="PS51546">
    <property type="entry name" value="PI3K_RBD"/>
    <property type="match status" value="1"/>
</dbReference>
<evidence type="ECO:0000259" key="6">
    <source>
        <dbReference type="PROSITE" id="PS51546"/>
    </source>
</evidence>
<keyword evidence="8" id="KW-0418">Kinase</keyword>
<dbReference type="InterPro" id="IPR016024">
    <property type="entry name" value="ARM-type_fold"/>
</dbReference>
<dbReference type="GO" id="GO:0005942">
    <property type="term" value="C:phosphatidylinositol 3-kinase complex"/>
    <property type="evidence" value="ECO:0007669"/>
    <property type="project" value="TreeGrafter"/>
</dbReference>
<feature type="domain" description="C2 PI3K-type" evidence="7">
    <location>
        <begin position="688"/>
        <end position="854"/>
    </location>
</feature>
<accession>A0A7K6MQE2</accession>
<dbReference type="EMBL" id="VZRT01003318">
    <property type="protein sequence ID" value="NWW39287.1"/>
    <property type="molecule type" value="Genomic_DNA"/>
</dbReference>
<dbReference type="GO" id="GO:0005886">
    <property type="term" value="C:plasma membrane"/>
    <property type="evidence" value="ECO:0007669"/>
    <property type="project" value="TreeGrafter"/>
</dbReference>
<organism evidence="8 9">
    <name type="scientific">Panurus biarmicus</name>
    <name type="common">Bearded tit</name>
    <dbReference type="NCBI Taxonomy" id="181101"/>
    <lineage>
        <taxon>Eukaryota</taxon>
        <taxon>Metazoa</taxon>
        <taxon>Chordata</taxon>
        <taxon>Craniata</taxon>
        <taxon>Vertebrata</taxon>
        <taxon>Euteleostomi</taxon>
        <taxon>Archelosauria</taxon>
        <taxon>Archosauria</taxon>
        <taxon>Dinosauria</taxon>
        <taxon>Saurischia</taxon>
        <taxon>Theropoda</taxon>
        <taxon>Coelurosauria</taxon>
        <taxon>Aves</taxon>
        <taxon>Neognathae</taxon>
        <taxon>Neoaves</taxon>
        <taxon>Telluraves</taxon>
        <taxon>Australaves</taxon>
        <taxon>Passeriformes</taxon>
        <taxon>Sylvioidea</taxon>
        <taxon>Sylviidae</taxon>
        <taxon>Sylviidae incertae sedis</taxon>
        <taxon>Panurus</taxon>
    </lineage>
</organism>
<dbReference type="PROSITE" id="PS51547">
    <property type="entry name" value="C2_PI3K"/>
    <property type="match status" value="1"/>
</dbReference>
<comment type="caution">
    <text evidence="8">The sequence shown here is derived from an EMBL/GenBank/DDBJ whole genome shotgun (WGS) entry which is preliminary data.</text>
</comment>
<evidence type="ECO:0000256" key="4">
    <source>
        <dbReference type="SAM" id="MobiDB-lite"/>
    </source>
</evidence>
<dbReference type="InterPro" id="IPR001263">
    <property type="entry name" value="PI3K_accessory_dom"/>
</dbReference>
<evidence type="ECO:0000313" key="9">
    <source>
        <dbReference type="Proteomes" id="UP000545574"/>
    </source>
</evidence>
<evidence type="ECO:0000259" key="5">
    <source>
        <dbReference type="PROSITE" id="PS51545"/>
    </source>
</evidence>
<feature type="domain" description="PI3K-RBD" evidence="6">
    <location>
        <begin position="428"/>
        <end position="516"/>
    </location>
</feature>
<feature type="compositionally biased region" description="Basic and acidic residues" evidence="4">
    <location>
        <begin position="22"/>
        <end position="31"/>
    </location>
</feature>
<proteinExistence type="inferred from homology"/>
<evidence type="ECO:0000256" key="2">
    <source>
        <dbReference type="ARBA" id="ARBA00022840"/>
    </source>
</evidence>
<evidence type="ECO:0000256" key="3">
    <source>
        <dbReference type="PROSITE-ProRule" id="PRU00880"/>
    </source>
</evidence>
<dbReference type="SMART" id="SM00142">
    <property type="entry name" value="PI3K_C2"/>
    <property type="match status" value="1"/>
</dbReference>
<dbReference type="PROSITE" id="PS51545">
    <property type="entry name" value="PIK_HELICAL"/>
    <property type="match status" value="1"/>
</dbReference>
<dbReference type="PANTHER" id="PTHR10048:SF28">
    <property type="entry name" value="PHOSPHATIDYLINOSITOL 4-PHOSPHATE 3-KINASE C2 DOMAIN-CONTAINING SUBUNIT ALPHA"/>
    <property type="match status" value="1"/>
</dbReference>
<dbReference type="GO" id="GO:0048015">
    <property type="term" value="P:phosphatidylinositol-mediated signaling"/>
    <property type="evidence" value="ECO:0007669"/>
    <property type="project" value="TreeGrafter"/>
</dbReference>
<dbReference type="GO" id="GO:0005524">
    <property type="term" value="F:ATP binding"/>
    <property type="evidence" value="ECO:0007669"/>
    <property type="project" value="UniProtKB-KW"/>
</dbReference>
<dbReference type="SUPFAM" id="SSF49562">
    <property type="entry name" value="C2 domain (Calcium/lipid-binding domain, CaLB)"/>
    <property type="match status" value="1"/>
</dbReference>
<dbReference type="CDD" id="cd04012">
    <property type="entry name" value="C2A_PI3K_class_II"/>
    <property type="match status" value="1"/>
</dbReference>